<evidence type="ECO:0000313" key="11">
    <source>
        <dbReference type="Proteomes" id="UP001202328"/>
    </source>
</evidence>
<evidence type="ECO:0000256" key="5">
    <source>
        <dbReference type="ARBA" id="ARBA00022827"/>
    </source>
</evidence>
<dbReference type="InterPro" id="IPR036318">
    <property type="entry name" value="FAD-bd_PCMH-like_sf"/>
</dbReference>
<evidence type="ECO:0000256" key="7">
    <source>
        <dbReference type="ARBA" id="ARBA00023180"/>
    </source>
</evidence>
<feature type="signal peptide" evidence="8">
    <location>
        <begin position="1"/>
        <end position="25"/>
    </location>
</feature>
<keyword evidence="11" id="KW-1185">Reference proteome</keyword>
<dbReference type="InterPro" id="IPR006094">
    <property type="entry name" value="Oxid_FAD_bind_N"/>
</dbReference>
<keyword evidence="7" id="KW-0325">Glycoprotein</keyword>
<name>A0AAD4RVP1_9MAGN</name>
<keyword evidence="3" id="KW-0285">Flavoprotein</keyword>
<keyword evidence="5" id="KW-0274">FAD</keyword>
<dbReference type="Gene3D" id="3.40.462.20">
    <property type="match status" value="1"/>
</dbReference>
<dbReference type="AlphaFoldDB" id="A0AAD4RVP1"/>
<dbReference type="PANTHER" id="PTHR32448">
    <property type="entry name" value="OS08G0158400 PROTEIN"/>
    <property type="match status" value="1"/>
</dbReference>
<dbReference type="InterPro" id="IPR012951">
    <property type="entry name" value="BBE"/>
</dbReference>
<protein>
    <recommendedName>
        <fullName evidence="9">FAD-binding PCMH-type domain-containing protein</fullName>
    </recommendedName>
</protein>
<dbReference type="GO" id="GO:0071949">
    <property type="term" value="F:FAD binding"/>
    <property type="evidence" value="ECO:0007669"/>
    <property type="project" value="InterPro"/>
</dbReference>
<reference evidence="10" key="1">
    <citation type="submission" date="2022-04" db="EMBL/GenBank/DDBJ databases">
        <title>A functionally conserved STORR gene fusion in Papaver species that diverged 16.8 million years ago.</title>
        <authorList>
            <person name="Catania T."/>
        </authorList>
    </citation>
    <scope>NUCLEOTIDE SEQUENCE</scope>
    <source>
        <strain evidence="10">S-188037</strain>
    </source>
</reference>
<dbReference type="SUPFAM" id="SSF56176">
    <property type="entry name" value="FAD-binding/transporter-associated domain-like"/>
    <property type="match status" value="1"/>
</dbReference>
<organism evidence="10 11">
    <name type="scientific">Papaver atlanticum</name>
    <dbReference type="NCBI Taxonomy" id="357466"/>
    <lineage>
        <taxon>Eukaryota</taxon>
        <taxon>Viridiplantae</taxon>
        <taxon>Streptophyta</taxon>
        <taxon>Embryophyta</taxon>
        <taxon>Tracheophyta</taxon>
        <taxon>Spermatophyta</taxon>
        <taxon>Magnoliopsida</taxon>
        <taxon>Ranunculales</taxon>
        <taxon>Papaveraceae</taxon>
        <taxon>Papaveroideae</taxon>
        <taxon>Papaver</taxon>
    </lineage>
</organism>
<sequence length="528" mass="59257">MVTSRFSKLLVSVIFSFLFISFSFGTSSSVHGGFLHCLSHHSKTSIPVYTSNNSNYSSILESTISNLRFNSCTTRKPNLIITPLCESHVQAAVICSRKRGIQIRVRSGGHDFEGLSYTSDAPFIIVDLFKLRAINVNVKNRVVWVQSGATVGELYYRIAEKSPSLGFPAAFCTTVGVGGFLSGGGYGSMFRKYGLAADNVIDARIVDVRGKILDRRSMGKDLFWAIRGGGGGSFGIVLSWKIRLVDVPPTVTLCSVKKSQEDGATKIVQKWQDVAHKLPQEVFLDVDLTVVNATGNNKTLLASFNSVYLGAVEKFRIVMKERFPELGLETKDCIEMSWIQSVLFLSGYPLNVALEVLLNQTQPKTFFKIKSDYVKEPISEIGLEGLWERLLIEELTFLTFIPYGGRMSEISESASPFPHRSGNLFKIIYLVSWDEKQDHASEKYISGVRNLYKYMTPYVSKSPREAYINYRDLDLGQNSKNGKASYSQASTWGRKYFKNNYKRLVRVKSKTDPDNFFRHEQSIPSIAY</sequence>
<evidence type="ECO:0000256" key="8">
    <source>
        <dbReference type="SAM" id="SignalP"/>
    </source>
</evidence>
<accession>A0AAD4RVP1</accession>
<proteinExistence type="inferred from homology"/>
<dbReference type="InterPro" id="IPR016169">
    <property type="entry name" value="FAD-bd_PCMH_sub2"/>
</dbReference>
<dbReference type="Pfam" id="PF01565">
    <property type="entry name" value="FAD_binding_4"/>
    <property type="match status" value="1"/>
</dbReference>
<dbReference type="InterPro" id="IPR016167">
    <property type="entry name" value="FAD-bd_PCMH_sub1"/>
</dbReference>
<dbReference type="InterPro" id="IPR016166">
    <property type="entry name" value="FAD-bd_PCMH"/>
</dbReference>
<dbReference type="FunFam" id="3.30.43.10:FF:000004">
    <property type="entry name" value="Berberine bridge enzyme-like 15"/>
    <property type="match status" value="1"/>
</dbReference>
<keyword evidence="4 8" id="KW-0732">Signal</keyword>
<dbReference type="EMBL" id="JAJJMB010017971">
    <property type="protein sequence ID" value="KAI3833297.1"/>
    <property type="molecule type" value="Genomic_DNA"/>
</dbReference>
<evidence type="ECO:0000313" key="10">
    <source>
        <dbReference type="EMBL" id="KAI3833297.1"/>
    </source>
</evidence>
<evidence type="ECO:0000259" key="9">
    <source>
        <dbReference type="PROSITE" id="PS51387"/>
    </source>
</evidence>
<comment type="similarity">
    <text evidence="2">Belongs to the oxygen-dependent FAD-linked oxidoreductase family.</text>
</comment>
<evidence type="ECO:0000256" key="3">
    <source>
        <dbReference type="ARBA" id="ARBA00022630"/>
    </source>
</evidence>
<dbReference type="Proteomes" id="UP001202328">
    <property type="component" value="Unassembled WGS sequence"/>
</dbReference>
<feature type="chain" id="PRO_5042224787" description="FAD-binding PCMH-type domain-containing protein" evidence="8">
    <location>
        <begin position="26"/>
        <end position="528"/>
    </location>
</feature>
<evidence type="ECO:0000256" key="1">
    <source>
        <dbReference type="ARBA" id="ARBA00001974"/>
    </source>
</evidence>
<comment type="cofactor">
    <cofactor evidence="1">
        <name>FAD</name>
        <dbReference type="ChEBI" id="CHEBI:57692"/>
    </cofactor>
</comment>
<dbReference type="PROSITE" id="PS51387">
    <property type="entry name" value="FAD_PCMH"/>
    <property type="match status" value="1"/>
</dbReference>
<dbReference type="GO" id="GO:0016491">
    <property type="term" value="F:oxidoreductase activity"/>
    <property type="evidence" value="ECO:0007669"/>
    <property type="project" value="InterPro"/>
</dbReference>
<gene>
    <name evidence="10" type="ORF">MKW98_006396</name>
</gene>
<evidence type="ECO:0000256" key="6">
    <source>
        <dbReference type="ARBA" id="ARBA00023157"/>
    </source>
</evidence>
<dbReference type="Gene3D" id="3.30.43.10">
    <property type="entry name" value="Uridine Diphospho-n-acetylenolpyruvylglucosamine Reductase, domain 2"/>
    <property type="match status" value="1"/>
</dbReference>
<keyword evidence="6" id="KW-1015">Disulfide bond</keyword>
<evidence type="ECO:0000256" key="2">
    <source>
        <dbReference type="ARBA" id="ARBA00005466"/>
    </source>
</evidence>
<evidence type="ECO:0000256" key="4">
    <source>
        <dbReference type="ARBA" id="ARBA00022729"/>
    </source>
</evidence>
<comment type="caution">
    <text evidence="10">The sequence shown here is derived from an EMBL/GenBank/DDBJ whole genome shotgun (WGS) entry which is preliminary data.</text>
</comment>
<feature type="domain" description="FAD-binding PCMH-type" evidence="9">
    <location>
        <begin position="73"/>
        <end position="247"/>
    </location>
</feature>
<dbReference type="Pfam" id="PF08031">
    <property type="entry name" value="BBE"/>
    <property type="match status" value="1"/>
</dbReference>
<dbReference type="Gene3D" id="3.30.465.10">
    <property type="match status" value="1"/>
</dbReference>